<evidence type="ECO:0000313" key="3">
    <source>
        <dbReference type="Proteomes" id="UP000246722"/>
    </source>
</evidence>
<dbReference type="OrthoDB" id="5111891at2"/>
<comment type="caution">
    <text evidence="2">The sequence shown here is derived from an EMBL/GenBank/DDBJ whole genome shotgun (WGS) entry which is preliminary data.</text>
</comment>
<dbReference type="EMBL" id="QHLY01000005">
    <property type="protein sequence ID" value="PXA71649.1"/>
    <property type="molecule type" value="Genomic_DNA"/>
</dbReference>
<organism evidence="2 3">
    <name type="scientific">Cryobacterium arcticum</name>
    <dbReference type="NCBI Taxonomy" id="670052"/>
    <lineage>
        <taxon>Bacteria</taxon>
        <taxon>Bacillati</taxon>
        <taxon>Actinomycetota</taxon>
        <taxon>Actinomycetes</taxon>
        <taxon>Micrococcales</taxon>
        <taxon>Microbacteriaceae</taxon>
        <taxon>Cryobacterium</taxon>
    </lineage>
</organism>
<sequence length="145" mass="15744">MSALEPSGPIDAAASAALPPGWAPAAQEPTLVQFGDISISEHWLVTPAGTAPLRGTQIFVTDMTREERFIPAWAIVLAIIGFFFFFLGLLFLLVKETRISGFMQISVTNGAFSYQSAELSHGSRTNQLFELQNRANFARGVIARA</sequence>
<protein>
    <submittedName>
        <fullName evidence="2">Uncharacterized protein</fullName>
    </submittedName>
</protein>
<name>A0A317ZWG8_9MICO</name>
<dbReference type="Proteomes" id="UP000246722">
    <property type="component" value="Unassembled WGS sequence"/>
</dbReference>
<accession>A0A317ZWG8</accession>
<keyword evidence="1" id="KW-1133">Transmembrane helix</keyword>
<evidence type="ECO:0000256" key="1">
    <source>
        <dbReference type="SAM" id="Phobius"/>
    </source>
</evidence>
<proteinExistence type="predicted"/>
<feature type="transmembrane region" description="Helical" evidence="1">
    <location>
        <begin position="70"/>
        <end position="94"/>
    </location>
</feature>
<reference evidence="2 3" key="1">
    <citation type="submission" date="2018-05" db="EMBL/GenBank/DDBJ databases">
        <title>Genetic diversity of glacier-inhabiting Cryobacterium bacteria in China and description of Cryobacterium mengkeensis sp. nov. and Arthrobacter glacialis sp. nov.</title>
        <authorList>
            <person name="Liu Q."/>
            <person name="Xin Y.-H."/>
        </authorList>
    </citation>
    <scope>NUCLEOTIDE SEQUENCE [LARGE SCALE GENOMIC DNA]</scope>
    <source>
        <strain evidence="2 3">SK-1</strain>
    </source>
</reference>
<dbReference type="AlphaFoldDB" id="A0A317ZWG8"/>
<dbReference type="RefSeq" id="WP_110125172.1">
    <property type="nucleotide sequence ID" value="NZ_QHLY01000005.1"/>
</dbReference>
<keyword evidence="3" id="KW-1185">Reference proteome</keyword>
<keyword evidence="1" id="KW-0472">Membrane</keyword>
<gene>
    <name evidence="2" type="ORF">CTB96_01600</name>
</gene>
<evidence type="ECO:0000313" key="2">
    <source>
        <dbReference type="EMBL" id="PXA71649.1"/>
    </source>
</evidence>
<keyword evidence="1" id="KW-0812">Transmembrane</keyword>